<dbReference type="EMBL" id="CP043670">
    <property type="protein sequence ID" value="QEP92924.1"/>
    <property type="molecule type" value="Genomic_DNA"/>
</dbReference>
<keyword evidence="1" id="KW-0472">Membrane</keyword>
<keyword evidence="1" id="KW-1133">Transmembrane helix</keyword>
<dbReference type="NCBIfam" id="NF033853">
    <property type="entry name" value="KPN_two_small"/>
    <property type="match status" value="1"/>
</dbReference>
<feature type="transmembrane region" description="Helical" evidence="1">
    <location>
        <begin position="30"/>
        <end position="50"/>
    </location>
</feature>
<gene>
    <name evidence="2" type="ORF">FZ928_03620</name>
</gene>
<organism evidence="2 3">
    <name type="scientific">Klebsiella pneumoniae</name>
    <dbReference type="NCBI Taxonomy" id="573"/>
    <lineage>
        <taxon>Bacteria</taxon>
        <taxon>Pseudomonadati</taxon>
        <taxon>Pseudomonadota</taxon>
        <taxon>Gammaproteobacteria</taxon>
        <taxon>Enterobacterales</taxon>
        <taxon>Enterobacteriaceae</taxon>
        <taxon>Klebsiella/Raoultella group</taxon>
        <taxon>Klebsiella</taxon>
        <taxon>Klebsiella pneumoniae complex</taxon>
    </lineage>
</organism>
<name>A0A5C2LNS1_KLEPN</name>
<accession>A0A5C2LNS1</accession>
<sequence length="65" mass="7715">MQQHKTGVFLIKLIIQSTYARWYIICKTYFFLVVAAILLAVSGFSLITFLKDRKKTKQAFNKRKW</sequence>
<dbReference type="InterPro" id="IPR049833">
    <property type="entry name" value="KPN01023-like"/>
</dbReference>
<dbReference type="Proteomes" id="UP000325127">
    <property type="component" value="Chromosome"/>
</dbReference>
<keyword evidence="1" id="KW-0812">Transmembrane</keyword>
<proteinExistence type="predicted"/>
<dbReference type="AlphaFoldDB" id="A0A5C2LNS1"/>
<evidence type="ECO:0000256" key="1">
    <source>
        <dbReference type="SAM" id="Phobius"/>
    </source>
</evidence>
<evidence type="ECO:0000313" key="3">
    <source>
        <dbReference type="Proteomes" id="UP000325127"/>
    </source>
</evidence>
<reference evidence="2 3" key="1">
    <citation type="submission" date="2019-08" db="EMBL/GenBank/DDBJ databases">
        <title>Emergence of NDM-5-producing hypervirulent Klebsiella pneumoniae from clinical infections.</title>
        <authorList>
            <person name="Shen Z."/>
            <person name="Zhang H."/>
            <person name="Li M."/>
        </authorList>
    </citation>
    <scope>NUCLEOTIDE SEQUENCE [LARGE SCALE GENOMIC DNA]</scope>
    <source>
        <strain evidence="2 3">RJ18-01</strain>
    </source>
</reference>
<evidence type="ECO:0000313" key="2">
    <source>
        <dbReference type="EMBL" id="QEP92924.1"/>
    </source>
</evidence>
<feature type="transmembrane region" description="Helical" evidence="1">
    <location>
        <begin position="7"/>
        <end position="24"/>
    </location>
</feature>
<protein>
    <submittedName>
        <fullName evidence="2">Small membrane protein</fullName>
    </submittedName>
</protein>